<evidence type="ECO:0000313" key="3">
    <source>
        <dbReference type="EMBL" id="EID72698.1"/>
    </source>
</evidence>
<keyword evidence="1 3" id="KW-0808">Transferase</keyword>
<dbReference type="STRING" id="946077.W5A_11234"/>
<dbReference type="AlphaFoldDB" id="I0W8I2"/>
<dbReference type="CDD" id="cd04301">
    <property type="entry name" value="NAT_SF"/>
    <property type="match status" value="1"/>
</dbReference>
<protein>
    <submittedName>
        <fullName evidence="3">N-acetyltransferase GCN5</fullName>
    </submittedName>
</protein>
<dbReference type="Gene3D" id="3.40.630.30">
    <property type="match status" value="1"/>
</dbReference>
<dbReference type="InterPro" id="IPR050769">
    <property type="entry name" value="NAT_camello-type"/>
</dbReference>
<evidence type="ECO:0000256" key="1">
    <source>
        <dbReference type="ARBA" id="ARBA00022679"/>
    </source>
</evidence>
<dbReference type="Proteomes" id="UP000005938">
    <property type="component" value="Unassembled WGS sequence"/>
</dbReference>
<dbReference type="Pfam" id="PF00583">
    <property type="entry name" value="Acetyltransf_1"/>
    <property type="match status" value="1"/>
</dbReference>
<keyword evidence="4" id="KW-1185">Reference proteome</keyword>
<dbReference type="PANTHER" id="PTHR13947:SF37">
    <property type="entry name" value="LD18367P"/>
    <property type="match status" value="1"/>
</dbReference>
<dbReference type="RefSeq" id="WP_008240685.1">
    <property type="nucleotide sequence ID" value="NZ_AJJU01000034.1"/>
</dbReference>
<feature type="domain" description="N-acetyltransferase" evidence="2">
    <location>
        <begin position="5"/>
        <end position="155"/>
    </location>
</feature>
<dbReference type="EMBL" id="AJJU01000034">
    <property type="protein sequence ID" value="EID72698.1"/>
    <property type="molecule type" value="Genomic_DNA"/>
</dbReference>
<dbReference type="OrthoDB" id="1431064at2"/>
<gene>
    <name evidence="3" type="ORF">W5A_11234</name>
</gene>
<dbReference type="InterPro" id="IPR016181">
    <property type="entry name" value="Acyl_CoA_acyltransferase"/>
</dbReference>
<dbReference type="InterPro" id="IPR000182">
    <property type="entry name" value="GNAT_dom"/>
</dbReference>
<evidence type="ECO:0000313" key="4">
    <source>
        <dbReference type="Proteomes" id="UP000005938"/>
    </source>
</evidence>
<accession>I0W8I2</accession>
<proteinExistence type="predicted"/>
<dbReference type="PANTHER" id="PTHR13947">
    <property type="entry name" value="GNAT FAMILY N-ACETYLTRANSFERASE"/>
    <property type="match status" value="1"/>
</dbReference>
<sequence length="155" mass="17887">MEKQLDIVPFKPNMAKAFKELNLDWLEAFFSVEPHDIELLDHCEESIINKGGFIFFAKIGENVVGTFALLKIDSGIYELGKMAVDRSFRGQKIGQQLLAFCIRYAEKHHWKKLVLYSSTKLSDAIHIYEKYGFIEVPLEVGNPYLRSDIKMELNL</sequence>
<dbReference type="SUPFAM" id="SSF55729">
    <property type="entry name" value="Acyl-CoA N-acyltransferases (Nat)"/>
    <property type="match status" value="1"/>
</dbReference>
<evidence type="ECO:0000259" key="2">
    <source>
        <dbReference type="PROSITE" id="PS51186"/>
    </source>
</evidence>
<name>I0W8I2_9FLAO</name>
<dbReference type="PROSITE" id="PS51186">
    <property type="entry name" value="GNAT"/>
    <property type="match status" value="1"/>
</dbReference>
<dbReference type="PATRIC" id="fig|946077.3.peg.2264"/>
<reference evidence="3 4" key="1">
    <citation type="journal article" date="2012" name="J. Bacteriol.">
        <title>Genome Sequence of the Halotolerant Bacterium Imtechella halotolerans K1T.</title>
        <authorList>
            <person name="Kumar S."/>
            <person name="Vikram S."/>
            <person name="Subramanian S."/>
            <person name="Raghava G.P."/>
            <person name="Pinnaka A.K."/>
        </authorList>
    </citation>
    <scope>NUCLEOTIDE SEQUENCE [LARGE SCALE GENOMIC DNA]</scope>
    <source>
        <strain evidence="3 4">K1</strain>
    </source>
</reference>
<dbReference type="GO" id="GO:0008080">
    <property type="term" value="F:N-acetyltransferase activity"/>
    <property type="evidence" value="ECO:0007669"/>
    <property type="project" value="InterPro"/>
</dbReference>
<dbReference type="eggNOG" id="COG0456">
    <property type="taxonomic scope" value="Bacteria"/>
</dbReference>
<comment type="caution">
    <text evidence="3">The sequence shown here is derived from an EMBL/GenBank/DDBJ whole genome shotgun (WGS) entry which is preliminary data.</text>
</comment>
<organism evidence="3 4">
    <name type="scientific">Imtechella halotolerans K1</name>
    <dbReference type="NCBI Taxonomy" id="946077"/>
    <lineage>
        <taxon>Bacteria</taxon>
        <taxon>Pseudomonadati</taxon>
        <taxon>Bacteroidota</taxon>
        <taxon>Flavobacteriia</taxon>
        <taxon>Flavobacteriales</taxon>
        <taxon>Flavobacteriaceae</taxon>
        <taxon>Imtechella</taxon>
    </lineage>
</organism>